<proteinExistence type="predicted"/>
<comment type="caution">
    <text evidence="2">The sequence shown here is derived from an EMBL/GenBank/DDBJ whole genome shotgun (WGS) entry which is preliminary data.</text>
</comment>
<protein>
    <submittedName>
        <fullName evidence="2">Uncharacterized protein</fullName>
    </submittedName>
</protein>
<sequence>MDPIVFKSKRALTGPTYKEVEMVKKFWESAKEYPVRTALLVVLFILCVGAFVLLRSNAVALAKQAAAPAASVSAPVVEKAAVAAPVVKAPVPAPIVAAPVVAAKEPVVAPQKAAEKVFTIRQVGGAEQIIKDWHNEAAVTVKLPVLTDLGLGWEDVHETDGKTTYWVAVSSDKGTFTFTGVDYQFDEGFVAVVMTETPESIGVTTGWNDSDEDVNKRHFNVWSEAYVVNTTMDKDQTSERILAEWIADHGKSVGFYVNSDGTVVKMKYDDAVKFNETHPALFPEQLPQTEGSNKSVIMTVTQVGSGPIMKDWKNEAAGSVKLPIADSTNWEGILKDASGKPVYLILISSDAGKVTFADKDKEFKTGFVAAFVTSEPESIVVTTGWNADNKNFNVWAQKFIVPLDEDVDEVLKEMLTSYKKEQGKPVGYAILSDGTPFEIK</sequence>
<evidence type="ECO:0000256" key="1">
    <source>
        <dbReference type="SAM" id="Phobius"/>
    </source>
</evidence>
<keyword evidence="1" id="KW-1133">Transmembrane helix</keyword>
<name>A0A0G0YK33_UNCKA</name>
<feature type="transmembrane region" description="Helical" evidence="1">
    <location>
        <begin position="33"/>
        <end position="54"/>
    </location>
</feature>
<keyword evidence="1" id="KW-0812">Transmembrane</keyword>
<dbReference type="AlphaFoldDB" id="A0A0G0YK33"/>
<gene>
    <name evidence="2" type="ORF">UV00_C0017G0005</name>
</gene>
<accession>A0A0G0YK33</accession>
<dbReference type="Proteomes" id="UP000033847">
    <property type="component" value="Unassembled WGS sequence"/>
</dbReference>
<organism evidence="2 3">
    <name type="scientific">candidate division WWE3 bacterium GW2011_GWF1_42_14</name>
    <dbReference type="NCBI Taxonomy" id="1619138"/>
    <lineage>
        <taxon>Bacteria</taxon>
        <taxon>Katanobacteria</taxon>
    </lineage>
</organism>
<dbReference type="EMBL" id="LCCU01000017">
    <property type="protein sequence ID" value="KKS37112.1"/>
    <property type="molecule type" value="Genomic_DNA"/>
</dbReference>
<keyword evidence="1" id="KW-0472">Membrane</keyword>
<evidence type="ECO:0000313" key="2">
    <source>
        <dbReference type="EMBL" id="KKS37112.1"/>
    </source>
</evidence>
<reference evidence="2 3" key="1">
    <citation type="journal article" date="2015" name="Nature">
        <title>rRNA introns, odd ribosomes, and small enigmatic genomes across a large radiation of phyla.</title>
        <authorList>
            <person name="Brown C.T."/>
            <person name="Hug L.A."/>
            <person name="Thomas B.C."/>
            <person name="Sharon I."/>
            <person name="Castelle C.J."/>
            <person name="Singh A."/>
            <person name="Wilkins M.J."/>
            <person name="Williams K.H."/>
            <person name="Banfield J.F."/>
        </authorList>
    </citation>
    <scope>NUCLEOTIDE SEQUENCE [LARGE SCALE GENOMIC DNA]</scope>
</reference>
<evidence type="ECO:0000313" key="3">
    <source>
        <dbReference type="Proteomes" id="UP000033847"/>
    </source>
</evidence>